<organism evidence="1 2">
    <name type="scientific">Candidatus Shapirobacteria bacterium CG03_land_8_20_14_0_80_39_12</name>
    <dbReference type="NCBI Taxonomy" id="1974879"/>
    <lineage>
        <taxon>Bacteria</taxon>
        <taxon>Candidatus Shapironibacteriota</taxon>
    </lineage>
</organism>
<comment type="caution">
    <text evidence="1">The sequence shown here is derived from an EMBL/GenBank/DDBJ whole genome shotgun (WGS) entry which is preliminary data.</text>
</comment>
<gene>
    <name evidence="1" type="ORF">COS54_02455</name>
</gene>
<dbReference type="Proteomes" id="UP000229631">
    <property type="component" value="Unassembled WGS sequence"/>
</dbReference>
<accession>A0A2M7BCA3</accession>
<evidence type="ECO:0000313" key="2">
    <source>
        <dbReference type="Proteomes" id="UP000229631"/>
    </source>
</evidence>
<evidence type="ECO:0008006" key="3">
    <source>
        <dbReference type="Google" id="ProtNLM"/>
    </source>
</evidence>
<evidence type="ECO:0000313" key="1">
    <source>
        <dbReference type="EMBL" id="PIV00680.1"/>
    </source>
</evidence>
<dbReference type="EMBL" id="PEVC01000045">
    <property type="protein sequence ID" value="PIV00680.1"/>
    <property type="molecule type" value="Genomic_DNA"/>
</dbReference>
<dbReference type="AlphaFoldDB" id="A0A2M7BCA3"/>
<sequence length="217" mass="24901">MSSISGIKSQTEMESIPFFNKKTAEILIGKTGKNLDKKISRLLKTGDLIGLKKGLYLSERYLLSQPEKKAYFEYLANILYSPSYLSLEYALSCYGLIPEGIYALTNISLKSSRVFENKLGAFVYRNVKKELFCGYTKIQKGNFSVYSATKAKALFDFLYLKRNMSKDYSYEICEGLRINWAEFTLSDVTDFESFVNLSKSLKMEEILKEIKKIKNVD</sequence>
<proteinExistence type="predicted"/>
<protein>
    <recommendedName>
        <fullName evidence="3">Transcriptional regulator, AbiEi antitoxin, Type IV TA system</fullName>
    </recommendedName>
</protein>
<name>A0A2M7BCA3_9BACT</name>
<reference evidence="2" key="1">
    <citation type="submission" date="2017-09" db="EMBL/GenBank/DDBJ databases">
        <title>Depth-based differentiation of microbial function through sediment-hosted aquifers and enrichment of novel symbionts in the deep terrestrial subsurface.</title>
        <authorList>
            <person name="Probst A.J."/>
            <person name="Ladd B."/>
            <person name="Jarett J.K."/>
            <person name="Geller-Mcgrath D.E."/>
            <person name="Sieber C.M.K."/>
            <person name="Emerson J.B."/>
            <person name="Anantharaman K."/>
            <person name="Thomas B.C."/>
            <person name="Malmstrom R."/>
            <person name="Stieglmeier M."/>
            <person name="Klingl A."/>
            <person name="Woyke T."/>
            <person name="Ryan C.M."/>
            <person name="Banfield J.F."/>
        </authorList>
    </citation>
    <scope>NUCLEOTIDE SEQUENCE [LARGE SCALE GENOMIC DNA]</scope>
</reference>